<evidence type="ECO:0000313" key="12">
    <source>
        <dbReference type="EMBL" id="KAF3456725.1"/>
    </source>
</evidence>
<evidence type="ECO:0000256" key="11">
    <source>
        <dbReference type="SAM" id="Phobius"/>
    </source>
</evidence>
<dbReference type="OrthoDB" id="442066at2759"/>
<evidence type="ECO:0000256" key="2">
    <source>
        <dbReference type="ARBA" id="ARBA00009592"/>
    </source>
</evidence>
<name>A0A8K0MTA0_9ROSA</name>
<evidence type="ECO:0000313" key="13">
    <source>
        <dbReference type="Proteomes" id="UP000796880"/>
    </source>
</evidence>
<keyword evidence="3" id="KW-1003">Cell membrane</keyword>
<organism evidence="12 13">
    <name type="scientific">Rhamnella rubrinervis</name>
    <dbReference type="NCBI Taxonomy" id="2594499"/>
    <lineage>
        <taxon>Eukaryota</taxon>
        <taxon>Viridiplantae</taxon>
        <taxon>Streptophyta</taxon>
        <taxon>Embryophyta</taxon>
        <taxon>Tracheophyta</taxon>
        <taxon>Spermatophyta</taxon>
        <taxon>Magnoliopsida</taxon>
        <taxon>eudicotyledons</taxon>
        <taxon>Gunneridae</taxon>
        <taxon>Pentapetalae</taxon>
        <taxon>rosids</taxon>
        <taxon>fabids</taxon>
        <taxon>Rosales</taxon>
        <taxon>Rhamnaceae</taxon>
        <taxon>rhamnoid group</taxon>
        <taxon>Rhamneae</taxon>
        <taxon>Rhamnella</taxon>
    </lineage>
</organism>
<evidence type="ECO:0000256" key="4">
    <source>
        <dbReference type="ARBA" id="ARBA00022614"/>
    </source>
</evidence>
<feature type="transmembrane region" description="Helical" evidence="11">
    <location>
        <begin position="12"/>
        <end position="28"/>
    </location>
</feature>
<accession>A0A8K0MTA0</accession>
<comment type="similarity">
    <text evidence="2">Belongs to the RLP family.</text>
</comment>
<comment type="subcellular location">
    <subcellularLocation>
        <location evidence="1">Cell membrane</location>
    </subcellularLocation>
    <subcellularLocation>
        <location evidence="10">Endomembrane system</location>
        <topology evidence="10">Single-pass membrane protein</topology>
    </subcellularLocation>
</comment>
<dbReference type="GO" id="GO:0012505">
    <property type="term" value="C:endomembrane system"/>
    <property type="evidence" value="ECO:0007669"/>
    <property type="project" value="UniProtKB-SubCell"/>
</dbReference>
<evidence type="ECO:0000256" key="3">
    <source>
        <dbReference type="ARBA" id="ARBA00022475"/>
    </source>
</evidence>
<dbReference type="Gene3D" id="3.80.10.10">
    <property type="entry name" value="Ribonuclease Inhibitor"/>
    <property type="match status" value="2"/>
</dbReference>
<sequence>MMKSNSYQTTGIIVYLIIFICCRGIYVSCSPNVCTTTSAFKCLPDQSTTLIMMKLGFYKISELAKFQILALASCNLSEFPSFLKTQDQLEQLDLPNDRIEGLIPKWFWAIAKKKLDILDLSGNTLQGSLNVPPLFTSFLDISETFIHNWTYLKVLDMSKNHFSGTIPQWLGNFGSTLEILNLQGNKFHGSLPNMFTNESMLHLKKLDLSHNQLQGKVPQFLINCSLCCSDSDMGIGYWYVSNSLIQLQNLGYGDTTHKDSKFGYGYGDTLRN</sequence>
<comment type="caution">
    <text evidence="12">The sequence shown here is derived from an EMBL/GenBank/DDBJ whole genome shotgun (WGS) entry which is preliminary data.</text>
</comment>
<dbReference type="Pfam" id="PF00560">
    <property type="entry name" value="LRR_1"/>
    <property type="match status" value="3"/>
</dbReference>
<dbReference type="InterPro" id="IPR001611">
    <property type="entry name" value="Leu-rich_rpt"/>
</dbReference>
<evidence type="ECO:0000256" key="8">
    <source>
        <dbReference type="ARBA" id="ARBA00022989"/>
    </source>
</evidence>
<keyword evidence="4" id="KW-0433">Leucine-rich repeat</keyword>
<proteinExistence type="inferred from homology"/>
<dbReference type="SUPFAM" id="SSF52058">
    <property type="entry name" value="L domain-like"/>
    <property type="match status" value="1"/>
</dbReference>
<dbReference type="Proteomes" id="UP000796880">
    <property type="component" value="Unassembled WGS sequence"/>
</dbReference>
<dbReference type="AlphaFoldDB" id="A0A8K0MTA0"/>
<evidence type="ECO:0000256" key="6">
    <source>
        <dbReference type="ARBA" id="ARBA00022729"/>
    </source>
</evidence>
<dbReference type="PRINTS" id="PR00019">
    <property type="entry name" value="LEURICHRPT"/>
</dbReference>
<keyword evidence="6" id="KW-0732">Signal</keyword>
<keyword evidence="9 11" id="KW-0472">Membrane</keyword>
<evidence type="ECO:0000256" key="10">
    <source>
        <dbReference type="ARBA" id="ARBA00037847"/>
    </source>
</evidence>
<dbReference type="GO" id="GO:0005886">
    <property type="term" value="C:plasma membrane"/>
    <property type="evidence" value="ECO:0007669"/>
    <property type="project" value="UniProtKB-SubCell"/>
</dbReference>
<dbReference type="InterPro" id="IPR051502">
    <property type="entry name" value="RLP_Defense_Trigger"/>
</dbReference>
<protein>
    <recommendedName>
        <fullName evidence="14">Non-specific serine/threonine protein kinase</fullName>
    </recommendedName>
</protein>
<keyword evidence="13" id="KW-1185">Reference proteome</keyword>
<dbReference type="InterPro" id="IPR032675">
    <property type="entry name" value="LRR_dom_sf"/>
</dbReference>
<evidence type="ECO:0000256" key="7">
    <source>
        <dbReference type="ARBA" id="ARBA00022737"/>
    </source>
</evidence>
<reference evidence="12" key="1">
    <citation type="submission" date="2020-03" db="EMBL/GenBank/DDBJ databases">
        <title>A high-quality chromosome-level genome assembly of a woody plant with both climbing and erect habits, Rhamnella rubrinervis.</title>
        <authorList>
            <person name="Lu Z."/>
            <person name="Yang Y."/>
            <person name="Zhu X."/>
            <person name="Sun Y."/>
        </authorList>
    </citation>
    <scope>NUCLEOTIDE SEQUENCE</scope>
    <source>
        <strain evidence="12">BYM</strain>
        <tissue evidence="12">Leaf</tissue>
    </source>
</reference>
<keyword evidence="8 11" id="KW-1133">Transmembrane helix</keyword>
<dbReference type="PANTHER" id="PTHR48062">
    <property type="entry name" value="RECEPTOR-LIKE PROTEIN 14"/>
    <property type="match status" value="1"/>
</dbReference>
<gene>
    <name evidence="12" type="ORF">FNV43_RR01379</name>
</gene>
<dbReference type="EMBL" id="VOIH02000001">
    <property type="protein sequence ID" value="KAF3456725.1"/>
    <property type="molecule type" value="Genomic_DNA"/>
</dbReference>
<keyword evidence="7" id="KW-0677">Repeat</keyword>
<evidence type="ECO:0000256" key="1">
    <source>
        <dbReference type="ARBA" id="ARBA00004236"/>
    </source>
</evidence>
<evidence type="ECO:0000256" key="5">
    <source>
        <dbReference type="ARBA" id="ARBA00022692"/>
    </source>
</evidence>
<dbReference type="PANTHER" id="PTHR48062:SF52">
    <property type="entry name" value="RECEPTOR-LIKE PROTEIN 8-RELATED"/>
    <property type="match status" value="1"/>
</dbReference>
<keyword evidence="5 11" id="KW-0812">Transmembrane</keyword>
<evidence type="ECO:0000256" key="9">
    <source>
        <dbReference type="ARBA" id="ARBA00023136"/>
    </source>
</evidence>
<evidence type="ECO:0008006" key="14">
    <source>
        <dbReference type="Google" id="ProtNLM"/>
    </source>
</evidence>